<keyword evidence="7 12" id="KW-0865">Zymogen</keyword>
<feature type="compositionally biased region" description="Low complexity" evidence="13">
    <location>
        <begin position="805"/>
        <end position="817"/>
    </location>
</feature>
<name>A0A163IT96_ABSGL</name>
<dbReference type="OMA" id="CASQDWG"/>
<feature type="domain" description="C2" evidence="14">
    <location>
        <begin position="407"/>
        <end position="529"/>
    </location>
</feature>
<keyword evidence="11 12" id="KW-0670">Pyruvate</keyword>
<keyword evidence="5 12" id="KW-0443">Lipid metabolism</keyword>
<comment type="PTM">
    <text evidence="12">Is synthesized initially as an inactive proenzyme. Formation of the active enzyme involves a self-maturation process in which the active site pyruvoyl group is generated from an internal serine residue via an autocatalytic post-translational modification. Two non-identical subunits are generated from the proenzyme in this reaction, and the pyruvate is formed at the N-terminus of the alpha chain, which is derived from the carboxyl end of the proenzyme. The autoendoproteolytic cleavage occurs by a canonical serine protease mechanism, in which the side chain hydroxyl group of the serine supplies its oxygen atom to form the C-terminus of the beta chain, while the remainder of the serine residue undergoes an oxidative deamination to produce ammonia and the pyruvoyl prosthetic group on the alpha chain. During this reaction, the Ser that is part of the protease active site of the proenzyme becomes the pyruvoyl prosthetic group, which constitutes an essential element of the active site of the mature decarboxylase.</text>
</comment>
<keyword evidence="8 12" id="KW-0594">Phospholipid biosynthesis</keyword>
<evidence type="ECO:0000256" key="9">
    <source>
        <dbReference type="ARBA" id="ARBA00023239"/>
    </source>
</evidence>
<feature type="region of interest" description="Disordered" evidence="13">
    <location>
        <begin position="222"/>
        <end position="264"/>
    </location>
</feature>
<comment type="function">
    <text evidence="12">Catalyzes the formation of phosphatidylethanolamine (PtdEtn) from phosphatidylserine (PtdSer). Plays a central role in phospholipid metabolism and in the interorganelle trafficking of phosphatidylserine.</text>
</comment>
<dbReference type="NCBIfam" id="TIGR00163">
    <property type="entry name" value="PS_decarb"/>
    <property type="match status" value="1"/>
</dbReference>
<comment type="cofactor">
    <cofactor evidence="12">
        <name>pyruvate</name>
        <dbReference type="ChEBI" id="CHEBI:15361"/>
    </cofactor>
    <text evidence="12">Binds 1 pyruvoyl group covalently per subunit.</text>
</comment>
<dbReference type="UniPathway" id="UPA00558">
    <property type="reaction ID" value="UER00616"/>
</dbReference>
<keyword evidence="12" id="KW-0967">Endosome</keyword>
<dbReference type="InterPro" id="IPR033177">
    <property type="entry name" value="PSD-B"/>
</dbReference>
<dbReference type="Pfam" id="PF02666">
    <property type="entry name" value="PS_Dcarbxylase"/>
    <property type="match status" value="1"/>
</dbReference>
<evidence type="ECO:0000256" key="5">
    <source>
        <dbReference type="ARBA" id="ARBA00023098"/>
    </source>
</evidence>
<proteinExistence type="inferred from homology"/>
<reference evidence="16" key="1">
    <citation type="submission" date="2016-04" db="EMBL/GenBank/DDBJ databases">
        <authorList>
            <person name="Evans L.H."/>
            <person name="Alamgir A."/>
            <person name="Owens N."/>
            <person name="Weber N.D."/>
            <person name="Virtaneva K."/>
            <person name="Barbian K."/>
            <person name="Babar A."/>
            <person name="Rosenke K."/>
        </authorList>
    </citation>
    <scope>NUCLEOTIDE SEQUENCE [LARGE SCALE GENOMIC DNA]</scope>
    <source>
        <strain evidence="16">CBS 101.48</strain>
    </source>
</reference>
<dbReference type="HAMAP" id="MF_00663">
    <property type="entry name" value="PS_decarb_PSD_B_type2"/>
    <property type="match status" value="1"/>
</dbReference>
<dbReference type="SUPFAM" id="SSF49562">
    <property type="entry name" value="C2 domain (Calcium/lipid-binding domain, CaLB)"/>
    <property type="match status" value="2"/>
</dbReference>
<evidence type="ECO:0000259" key="14">
    <source>
        <dbReference type="PROSITE" id="PS50004"/>
    </source>
</evidence>
<comment type="domain">
    <text evidence="12">The C2 domains have an essential, but non-catalytic function. They may facilitate interactions with other proteins and are required for lipid transport function.</text>
</comment>
<keyword evidence="4" id="KW-0106">Calcium</keyword>
<keyword evidence="2 12" id="KW-0444">Lipid biosynthesis</keyword>
<dbReference type="FunCoup" id="A0A163IT96">
    <property type="interactions" value="108"/>
</dbReference>
<evidence type="ECO:0000256" key="10">
    <source>
        <dbReference type="ARBA" id="ARBA00023264"/>
    </source>
</evidence>
<feature type="modified residue" description="Pyruvic acid (Ser); by autocatalysis" evidence="12">
    <location>
        <position position="1164"/>
    </location>
</feature>
<dbReference type="SMART" id="SM00239">
    <property type="entry name" value="C2"/>
    <property type="match status" value="2"/>
</dbReference>
<dbReference type="GO" id="GO:0006646">
    <property type="term" value="P:phosphatidylethanolamine biosynthetic process"/>
    <property type="evidence" value="ECO:0007669"/>
    <property type="project" value="UniProtKB-UniRule"/>
</dbReference>
<accession>A0A163IT96</accession>
<dbReference type="Proteomes" id="UP000078561">
    <property type="component" value="Unassembled WGS sequence"/>
</dbReference>
<feature type="compositionally biased region" description="Basic residues" evidence="13">
    <location>
        <begin position="394"/>
        <end position="409"/>
    </location>
</feature>
<feature type="chain" id="PRO_5023499583" description="Phosphatidylserine decarboxylase 2 beta chain" evidence="12">
    <location>
        <begin position="1"/>
        <end position="1163"/>
    </location>
</feature>
<evidence type="ECO:0000256" key="4">
    <source>
        <dbReference type="ARBA" id="ARBA00022837"/>
    </source>
</evidence>
<feature type="region of interest" description="Disordered" evidence="13">
    <location>
        <begin position="347"/>
        <end position="413"/>
    </location>
</feature>
<dbReference type="Gene3D" id="2.60.40.150">
    <property type="entry name" value="C2 domain"/>
    <property type="match status" value="2"/>
</dbReference>
<dbReference type="InterPro" id="IPR033179">
    <property type="entry name" value="PSD_type2_pro"/>
</dbReference>
<dbReference type="InterPro" id="IPR002048">
    <property type="entry name" value="EF_hand_dom"/>
</dbReference>
<gene>
    <name evidence="16" type="primary">ABSGL_00513.1 scaffold 832</name>
    <name evidence="12" type="synonym">PSD2</name>
</gene>
<evidence type="ECO:0000256" key="2">
    <source>
        <dbReference type="ARBA" id="ARBA00022516"/>
    </source>
</evidence>
<feature type="compositionally biased region" description="Polar residues" evidence="13">
    <location>
        <begin position="64"/>
        <end position="75"/>
    </location>
</feature>
<dbReference type="GO" id="GO:0005795">
    <property type="term" value="C:Golgi stack"/>
    <property type="evidence" value="ECO:0007669"/>
    <property type="project" value="UniProtKB-UniRule"/>
</dbReference>
<dbReference type="Pfam" id="PF00168">
    <property type="entry name" value="C2"/>
    <property type="match status" value="2"/>
</dbReference>
<comment type="pathway">
    <text evidence="12">Phospholipid metabolism; phosphatidylethanolamine biosynthesis; phosphatidylethanolamine from CDP-diacylglycerol: step 2/2.</text>
</comment>
<dbReference type="GO" id="GO:0005509">
    <property type="term" value="F:calcium ion binding"/>
    <property type="evidence" value="ECO:0007669"/>
    <property type="project" value="InterPro"/>
</dbReference>
<keyword evidence="12" id="KW-0333">Golgi apparatus</keyword>
<evidence type="ECO:0000256" key="1">
    <source>
        <dbReference type="ARBA" id="ARBA00005189"/>
    </source>
</evidence>
<dbReference type="STRING" id="4829.A0A163IT96"/>
<dbReference type="GO" id="GO:0010008">
    <property type="term" value="C:endosome membrane"/>
    <property type="evidence" value="ECO:0007669"/>
    <property type="project" value="UniProtKB-SubCell"/>
</dbReference>
<dbReference type="EMBL" id="LT550270">
    <property type="protein sequence ID" value="SAL95195.1"/>
    <property type="molecule type" value="Genomic_DNA"/>
</dbReference>
<feature type="domain" description="EF-hand" evidence="15">
    <location>
        <begin position="577"/>
        <end position="612"/>
    </location>
</feature>
<feature type="active site" description="Charge relay system; for autoendoproteolytic cleavage activity" evidence="12">
    <location>
        <position position="1164"/>
    </location>
</feature>
<dbReference type="InterPro" id="IPR000008">
    <property type="entry name" value="C2_dom"/>
</dbReference>
<keyword evidence="3 12" id="KW-0210">Decarboxylase</keyword>
<comment type="catalytic activity">
    <reaction evidence="12">
        <text>a 1,2-diacyl-sn-glycero-3-phospho-L-serine + H(+) = a 1,2-diacyl-sn-glycero-3-phosphoethanolamine + CO2</text>
        <dbReference type="Rhea" id="RHEA:20828"/>
        <dbReference type="ChEBI" id="CHEBI:15378"/>
        <dbReference type="ChEBI" id="CHEBI:16526"/>
        <dbReference type="ChEBI" id="CHEBI:57262"/>
        <dbReference type="ChEBI" id="CHEBI:64612"/>
        <dbReference type="EC" id="4.1.1.65"/>
    </reaction>
</comment>
<evidence type="ECO:0000256" key="13">
    <source>
        <dbReference type="SAM" id="MobiDB-lite"/>
    </source>
</evidence>
<feature type="compositionally biased region" description="Low complexity" evidence="13">
    <location>
        <begin position="229"/>
        <end position="240"/>
    </location>
</feature>
<keyword evidence="9 12" id="KW-0456">Lyase</keyword>
<feature type="chain" id="PRO_5023499584" description="Phosphatidylserine decarboxylase 2 alpha chain" evidence="12">
    <location>
        <begin position="1164"/>
        <end position="1208"/>
    </location>
</feature>
<dbReference type="InterPro" id="IPR011992">
    <property type="entry name" value="EF-hand-dom_pair"/>
</dbReference>
<protein>
    <recommendedName>
        <fullName evidence="12">Phosphatidylserine decarboxylase proenzyme 2</fullName>
        <ecNumber evidence="12">4.1.1.65</ecNumber>
    </recommendedName>
    <component>
        <recommendedName>
            <fullName evidence="12">Phosphatidylserine decarboxylase 2 beta chain</fullName>
        </recommendedName>
    </component>
    <component>
        <recommendedName>
            <fullName evidence="12">Phosphatidylserine decarboxylase 2 alpha chain</fullName>
        </recommendedName>
    </component>
</protein>
<dbReference type="PANTHER" id="PTHR10067:SF17">
    <property type="entry name" value="PHOSPHATIDYLSERINE DECARBOXYLASE PROENZYME 2"/>
    <property type="match status" value="1"/>
</dbReference>
<feature type="compositionally biased region" description="Acidic residues" evidence="13">
    <location>
        <begin position="710"/>
        <end position="722"/>
    </location>
</feature>
<dbReference type="EC" id="4.1.1.65" evidence="12"/>
<keyword evidence="10 12" id="KW-1208">Phospholipid metabolism</keyword>
<feature type="active site" description="Charge relay system; for autoendoproteolytic cleavage activity" evidence="12">
    <location>
        <position position="1077"/>
    </location>
</feature>
<evidence type="ECO:0000256" key="6">
    <source>
        <dbReference type="ARBA" id="ARBA00023136"/>
    </source>
</evidence>
<feature type="compositionally biased region" description="Polar residues" evidence="13">
    <location>
        <begin position="1"/>
        <end position="34"/>
    </location>
</feature>
<feature type="site" description="Cleavage (non-hydrolytic); by autocatalysis" evidence="12">
    <location>
        <begin position="1163"/>
        <end position="1164"/>
    </location>
</feature>
<comment type="similarity">
    <text evidence="12">Belongs to the phosphatidylserine decarboxylase family. PSD-B subfamily. Eukaryotic type II sub-subfamily.</text>
</comment>
<evidence type="ECO:0000313" key="17">
    <source>
        <dbReference type="Proteomes" id="UP000078561"/>
    </source>
</evidence>
<dbReference type="InterPro" id="IPR035892">
    <property type="entry name" value="C2_domain_sf"/>
</dbReference>
<sequence length="1208" mass="135962">MADDTSPSSPTGHITIPTTKDNNNTHGQDPQAMTPNAKRRLGLFPRSNSQKLLQKPTQRRWHTNRNTNTSNSKLAEQQQHQEEDEEGQATDDFPFDPTRLVVRLSLSGARHLALSDDIVVNPYAIVSCAGQRERTHAIKQTSDPEWATTFDFPLDTILGHRRKQMALTQGITLTVCSKDRFKSVFLGQYRLSLQDLTAYQQSANKIKWYPIQTTPRHRRRFRLRRKAKPTTTSSITATAPNSQNSTDTELGGGDGGYESSGGGGSGGLTGEISFKVGLLVKSVQGSSMDDSISLSAIEQTWDMLWHQLTAVSASSSSETGLAGAGAGALPLEEMEQLQLNPASLLLSDDESHSESSDRGGTPHIGDNEQPKRRFMRKKTTTVAETTTKPDGGPKKRRLRRFRRRQRRQRRPAEHIAQFRSDVVGIMFMEICHANDLPPEKNVTRTSFDMDPFVIVTFGTSTFRTRSIRHNLNPVWNEKLFFHVRHHESRYKLKFAIYDKDKFSGNDFVAWQDVPIIDIIEQSKDKRLQHQQTITPDAIDTDMDRNTIALTMVKQDKWQDKHQPTLTLRAKFVPYVEIRKMFWLALAKTYDIDENGTMSKLEVQAMLESLGSTITEATLDDFWRQHGKDPTNDTDEISMDALAQSLEDFMLSSAVYGDDQPVIVDSLAPQGDLTDSAVAGQELSTLLDPLSSFDSNDPYYMDPQDVLVPATDDDDDLDSDDVLYTDALESSFTDDYDEDDDDDENDPFLDLDDDDDEALKDAQGVQYMESSSTPVPTTPNNQPQQPRSLSSSPLSGTQLVYPPSKQELQQQQQQQQEQQSHHNQYNEKVIRLSECPICHRPNLSRRAQMDIVTHVATCAANDWTTVDRFLMGNFITEQYAQRKWFVKLVSKVGYGKYAPGKNNANIIVQDRKNGQLIEERMSVYIRLGMRLVYKGMKTGIQSKTAKRVLTNMTIRQGKRFDSPQSAREIPAFIKFHRLDMSQVLEPLDHFKTFNEFFYRKLKPGARPCESPDDPTVVVSPADCRMMAFQTIEQATKIWIKGMDFTVAKLLDDAAYAQGFDGGSLAIFRLAPQDYHRFHLPVDGIITETRHLEGQYYTVNPMAIRTTLDVYGDNARSIVRMETKEFGNVAIVCIGAMMVGSILLTAKLNTPLKRTDELGYFAFGGSTLVVIWEKGAIQMDQDLLENSEKPLESLVSVGEKIATAGKASLS</sequence>
<feature type="compositionally biased region" description="Acidic residues" evidence="13">
    <location>
        <begin position="731"/>
        <end position="757"/>
    </location>
</feature>
<dbReference type="PROSITE" id="PS50222">
    <property type="entry name" value="EF_HAND_2"/>
    <property type="match status" value="1"/>
</dbReference>
<feature type="active site" description="Charge relay system; for autoendoproteolytic cleavage activity" evidence="12">
    <location>
        <position position="1021"/>
    </location>
</feature>
<keyword evidence="17" id="KW-1185">Reference proteome</keyword>
<feature type="domain" description="C2" evidence="14">
    <location>
        <begin position="83"/>
        <end position="209"/>
    </location>
</feature>
<dbReference type="OrthoDB" id="5973539at2759"/>
<comment type="subcellular location">
    <subcellularLocation>
        <location evidence="12">Golgi apparatus membrane</location>
        <topology evidence="12">Peripheral membrane protein</topology>
        <orientation evidence="12">Cytoplasmic side</orientation>
    </subcellularLocation>
    <subcellularLocation>
        <location evidence="12">Endosome membrane</location>
        <topology evidence="12">Peripheral membrane protein</topology>
        <orientation evidence="12">Cytoplasmic side</orientation>
    </subcellularLocation>
</comment>
<feature type="compositionally biased region" description="Polar residues" evidence="13">
    <location>
        <begin position="46"/>
        <end position="56"/>
    </location>
</feature>
<dbReference type="GO" id="GO:0004609">
    <property type="term" value="F:phosphatidylserine decarboxylase activity"/>
    <property type="evidence" value="ECO:0007669"/>
    <property type="project" value="UniProtKB-UniRule"/>
</dbReference>
<comment type="subunit">
    <text evidence="12">Heterodimer of a large membrane-associated beta subunit and a small pyruvoyl-containing alpha subunit.</text>
</comment>
<evidence type="ECO:0000256" key="3">
    <source>
        <dbReference type="ARBA" id="ARBA00022793"/>
    </source>
</evidence>
<comment type="pathway">
    <text evidence="1">Lipid metabolism.</text>
</comment>
<evidence type="ECO:0000256" key="7">
    <source>
        <dbReference type="ARBA" id="ARBA00023145"/>
    </source>
</evidence>
<evidence type="ECO:0000256" key="12">
    <source>
        <dbReference type="HAMAP-Rule" id="MF_03209"/>
    </source>
</evidence>
<feature type="compositionally biased region" description="Gly residues" evidence="13">
    <location>
        <begin position="250"/>
        <end position="264"/>
    </location>
</feature>
<dbReference type="PROSITE" id="PS50004">
    <property type="entry name" value="C2"/>
    <property type="match status" value="2"/>
</dbReference>
<dbReference type="InterPro" id="IPR003817">
    <property type="entry name" value="PS_Dcarbxylase"/>
</dbReference>
<dbReference type="GO" id="GO:0000139">
    <property type="term" value="C:Golgi membrane"/>
    <property type="evidence" value="ECO:0007669"/>
    <property type="project" value="UniProtKB-SubCell"/>
</dbReference>
<evidence type="ECO:0000313" key="16">
    <source>
        <dbReference type="EMBL" id="SAL95195.1"/>
    </source>
</evidence>
<organism evidence="16">
    <name type="scientific">Absidia glauca</name>
    <name type="common">Pin mould</name>
    <dbReference type="NCBI Taxonomy" id="4829"/>
    <lineage>
        <taxon>Eukaryota</taxon>
        <taxon>Fungi</taxon>
        <taxon>Fungi incertae sedis</taxon>
        <taxon>Mucoromycota</taxon>
        <taxon>Mucoromycotina</taxon>
        <taxon>Mucoromycetes</taxon>
        <taxon>Mucorales</taxon>
        <taxon>Cunninghamellaceae</taxon>
        <taxon>Absidia</taxon>
    </lineage>
</organism>
<evidence type="ECO:0000256" key="8">
    <source>
        <dbReference type="ARBA" id="ARBA00023209"/>
    </source>
</evidence>
<feature type="active site" description="Schiff-base intermediate with substrate; via pyruvic acid; for decarboxylase activity" evidence="12">
    <location>
        <position position="1164"/>
    </location>
</feature>
<keyword evidence="6 12" id="KW-0472">Membrane</keyword>
<dbReference type="GO" id="GO:0016540">
    <property type="term" value="P:protein autoprocessing"/>
    <property type="evidence" value="ECO:0007669"/>
    <property type="project" value="UniProtKB-UniRule"/>
</dbReference>
<dbReference type="PANTHER" id="PTHR10067">
    <property type="entry name" value="PHOSPHATIDYLSERINE DECARBOXYLASE"/>
    <property type="match status" value="1"/>
</dbReference>
<dbReference type="InterPro" id="IPR018247">
    <property type="entry name" value="EF_Hand_1_Ca_BS"/>
</dbReference>
<feature type="region of interest" description="Disordered" evidence="13">
    <location>
        <begin position="694"/>
        <end position="823"/>
    </location>
</feature>
<dbReference type="PROSITE" id="PS00018">
    <property type="entry name" value="EF_HAND_1"/>
    <property type="match status" value="1"/>
</dbReference>
<dbReference type="SUPFAM" id="SSF47473">
    <property type="entry name" value="EF-hand"/>
    <property type="match status" value="1"/>
</dbReference>
<feature type="region of interest" description="Disordered" evidence="13">
    <location>
        <begin position="1"/>
        <end position="94"/>
    </location>
</feature>
<dbReference type="InParanoid" id="A0A163IT96"/>
<dbReference type="Gene3D" id="1.10.238.10">
    <property type="entry name" value="EF-hand"/>
    <property type="match status" value="1"/>
</dbReference>
<evidence type="ECO:0000256" key="11">
    <source>
        <dbReference type="ARBA" id="ARBA00023317"/>
    </source>
</evidence>
<feature type="compositionally biased region" description="Low complexity" evidence="13">
    <location>
        <begin position="769"/>
        <end position="794"/>
    </location>
</feature>
<evidence type="ECO:0000259" key="15">
    <source>
        <dbReference type="PROSITE" id="PS50222"/>
    </source>
</evidence>
<dbReference type="AlphaFoldDB" id="A0A163IT96"/>